<dbReference type="Gene3D" id="2.60.40.690">
    <property type="entry name" value="Alpha-macroglobulin, receptor-binding domain"/>
    <property type="match status" value="1"/>
</dbReference>
<dbReference type="InterPro" id="IPR011626">
    <property type="entry name" value="Alpha-macroglobulin_TED"/>
</dbReference>
<gene>
    <name evidence="7 8" type="primary">LOC106180951</name>
</gene>
<evidence type="ECO:0000313" key="8">
    <source>
        <dbReference type="RefSeq" id="XP_013420588.1"/>
    </source>
</evidence>
<dbReference type="InterPro" id="IPR050473">
    <property type="entry name" value="A2M/Complement_sys"/>
</dbReference>
<reference evidence="7 8" key="1">
    <citation type="submission" date="2025-04" db="UniProtKB">
        <authorList>
            <consortium name="RefSeq"/>
        </authorList>
    </citation>
    <scope>IDENTIFICATION</scope>
    <source>
        <tissue evidence="7 8">Gonads</tissue>
    </source>
</reference>
<keyword evidence="1 2" id="KW-1015">Disulfide bond</keyword>
<keyword evidence="6" id="KW-1185">Reference proteome</keyword>
<dbReference type="SMART" id="SM01360">
    <property type="entry name" value="A2M"/>
    <property type="match status" value="1"/>
</dbReference>
<sequence length="1613" mass="183978">MRYKDRYSNVGWVGVNSSNMWYQVLVVSAVTLTCVHSQTPVPSGNDPNNIANILKSAMLRRPPTYFVVSPRQVRPGQNVQVSATALRLDYGDLNIRVSIRRELEEVAYASETFDRVDTRIMQMLVPTNAVPGNYTMRVEGTVAGGAGGFLFENETEILFDPKQLSIFIQTNRPVYFQTQTVRFRVIPVGADLKSASATVDIYVVDSTGTVVRRWLSQQPRAGILSMEFELSDQPHFGTWTIRVHAYGHDYEKQIEVEENYRVDSRVYVDVMMPPYIFENSFGLAGIVSANHSSGVAVKGHGVIRLQVRNPYREDDFSNIPTIERTMKYFDGSSSFLFTMYEIEQITAATSATGGLTDKELVVEAIITDWFYEENYTLSATATVVEDTVRLQWIGDRTRTFKPEMNFTVHVAAMKYDGTPITTPGRRNVTFEMKTQAMGAYSLPDRKETLQVPDNGIVSFEIHPHVDAELITLFAEYEDDDRTRIELNAFRTYSPMWKYLKIVAQTVDPKVNEYMIFKVSTNAWVDKIYYQIVAQGNIIVADELPMMARQKTFSVALSQNMAPNARIVAYYIRTDGEVVADSLNFHVNGSWQDNVKLRFYQGKDFSLDKVEVQATGEAGSIMAFSAVPYRIDRLGGGNDINEDLMLNEMYSYDTFANSSFKQTWNIGSFRTRSNYFASPTYAVDANTTFTFAGLVVFTDANVTTVPNQCNVTQGTLPCFDGTCYTIDQRCNKVKDCRANEDEMNCEYDWEQPGQPLRYNTSALDKIGRNDRYYEDDSWLWLEYFTKPDGKVQLKVEPPDQPVKWIVSAFSITKEGYLGIMPVPIEYVATRHFYITVETPPYKLVRGEQVGIRVAVFNYYTDYLEVLVTLKGSDDIRFVNVEKMGRVSSYNPRLSSGDVQAFVYLYPGQNEYIFFPVLPLNMGQTDVTFTAECVLGRDTETVTLDVEMDGVTKYWHAPYFVDLSNQAAVSVPDFQIPVPQVFSPPEVRYHLYVPGSAKATLSVIGDIVGPAFFQKGLDSMNLLRLPYGASEMNTFNFAYNLYTLKFLKITSQLKDDVMLDALAYMNLALQRQMSYYDTDNGTFWMFRDQQERLGGYYEPSLWATAFALQTLGAANDAEWENFLYIPSELLSKIALWVCEQQNKTTGAFNQTSKFVYDWTMKSNITEGRSWDNIPTFYRQNISLTAYVLVALTDLASLDGEAMNQVRASITLARTYLESKIQELNDTFQIALVTYALTKANSVKKNDAYGRLRDLKIEDDFIYWADRKIERNPTGITNAIPTQKWREWREGEAYAVATTSYALLVYLLNNDLTQTKAIMTWLQTMRNHNGGFASTQDSIIALQALTEYSRSDYNRDLYKMRISVEAPASPGWSHTFTLNQSNWMVLQTVEIPEVWGSVRVQAQGTGFALVQLDTQVNVEQDFLLRKPPVNSFDLWIKNLTLTGRNFSMMVMEACAKWKRLDIGPSSGLAVMEISLPSGYFAMNDYMFAYGESGSVDNLRRAMYNDKRVYFYFDYINSTVDTCIRFEARRWWPVANVTINHMMRVYDYYRPDEVVNKTMYSTYPLFQLHICQVCGSFQCPYCPFFNTATALVKTSMTLLLGCISTYIITSKFFLLRS</sequence>
<dbReference type="GO" id="GO:0005615">
    <property type="term" value="C:extracellular space"/>
    <property type="evidence" value="ECO:0007669"/>
    <property type="project" value="InterPro"/>
</dbReference>
<dbReference type="GO" id="GO:0004866">
    <property type="term" value="F:endopeptidase inhibitor activity"/>
    <property type="evidence" value="ECO:0007669"/>
    <property type="project" value="InterPro"/>
</dbReference>
<dbReference type="GeneID" id="106180951"/>
<dbReference type="InterPro" id="IPR013783">
    <property type="entry name" value="Ig-like_fold"/>
</dbReference>
<dbReference type="SMART" id="SM01359">
    <property type="entry name" value="A2M_N_2"/>
    <property type="match status" value="1"/>
</dbReference>
<dbReference type="Pfam" id="PF01835">
    <property type="entry name" value="MG2"/>
    <property type="match status" value="1"/>
</dbReference>
<dbReference type="STRING" id="7574.A0A1S3KD87"/>
<dbReference type="PANTHER" id="PTHR11412:SF146">
    <property type="entry name" value="CD109 ANTIGEN"/>
    <property type="match status" value="1"/>
</dbReference>
<dbReference type="Pfam" id="PF07703">
    <property type="entry name" value="A2M_BRD"/>
    <property type="match status" value="1"/>
</dbReference>
<evidence type="ECO:0000259" key="5">
    <source>
        <dbReference type="SMART" id="SM01361"/>
    </source>
</evidence>
<dbReference type="OrthoDB" id="6359008at2759"/>
<dbReference type="InterPro" id="IPR036055">
    <property type="entry name" value="LDL_receptor-like_sf"/>
</dbReference>
<dbReference type="SUPFAM" id="SSF57424">
    <property type="entry name" value="LDL receptor-like module"/>
    <property type="match status" value="1"/>
</dbReference>
<dbReference type="PANTHER" id="PTHR11412">
    <property type="entry name" value="MACROGLOBULIN / COMPLEMENT"/>
    <property type="match status" value="1"/>
</dbReference>
<dbReference type="InterPro" id="IPR036595">
    <property type="entry name" value="A-macroglobulin_rcpt-bd_sf"/>
</dbReference>
<dbReference type="InterPro" id="IPR008930">
    <property type="entry name" value="Terpenoid_cyclase/PrenylTrfase"/>
</dbReference>
<dbReference type="Gene3D" id="2.60.40.10">
    <property type="entry name" value="Immunoglobulins"/>
    <property type="match status" value="2"/>
</dbReference>
<evidence type="ECO:0000256" key="2">
    <source>
        <dbReference type="PROSITE-ProRule" id="PRU00124"/>
    </source>
</evidence>
<feature type="disulfide bond" evidence="2">
    <location>
        <begin position="729"/>
        <end position="744"/>
    </location>
</feature>
<dbReference type="Gene3D" id="2.60.40.1930">
    <property type="match status" value="2"/>
</dbReference>
<dbReference type="Pfam" id="PF07677">
    <property type="entry name" value="A2M_recep"/>
    <property type="match status" value="1"/>
</dbReference>
<comment type="caution">
    <text evidence="2">Lacks conserved residue(s) required for the propagation of feature annotation.</text>
</comment>
<dbReference type="InterPro" id="IPR002890">
    <property type="entry name" value="MG2"/>
</dbReference>
<evidence type="ECO:0000256" key="1">
    <source>
        <dbReference type="ARBA" id="ARBA00023157"/>
    </source>
</evidence>
<organism evidence="6 8">
    <name type="scientific">Lingula anatina</name>
    <name type="common">Brachiopod</name>
    <name type="synonym">Lingula unguis</name>
    <dbReference type="NCBI Taxonomy" id="7574"/>
    <lineage>
        <taxon>Eukaryota</taxon>
        <taxon>Metazoa</taxon>
        <taxon>Spiralia</taxon>
        <taxon>Lophotrochozoa</taxon>
        <taxon>Brachiopoda</taxon>
        <taxon>Linguliformea</taxon>
        <taxon>Lingulata</taxon>
        <taxon>Lingulida</taxon>
        <taxon>Linguloidea</taxon>
        <taxon>Lingulidae</taxon>
        <taxon>Lingula</taxon>
    </lineage>
</organism>
<dbReference type="CDD" id="cd00112">
    <property type="entry name" value="LDLa"/>
    <property type="match status" value="1"/>
</dbReference>
<feature type="domain" description="Alpha-2-macroglobulin bait region" evidence="3">
    <location>
        <begin position="499"/>
        <end position="633"/>
    </location>
</feature>
<dbReference type="SMART" id="SM00192">
    <property type="entry name" value="LDLa"/>
    <property type="match status" value="1"/>
</dbReference>
<evidence type="ECO:0000259" key="3">
    <source>
        <dbReference type="SMART" id="SM01359"/>
    </source>
</evidence>
<feature type="domain" description="Alpha-macroglobulin receptor-binding" evidence="5">
    <location>
        <begin position="1463"/>
        <end position="1555"/>
    </location>
</feature>
<dbReference type="Pfam" id="PF07678">
    <property type="entry name" value="TED_complement"/>
    <property type="match status" value="1"/>
</dbReference>
<dbReference type="Gene3D" id="1.50.10.20">
    <property type="match status" value="1"/>
</dbReference>
<dbReference type="SUPFAM" id="SSF49410">
    <property type="entry name" value="Alpha-macroglobulin receptor domain"/>
    <property type="match status" value="1"/>
</dbReference>
<name>A0A1S3KD87_LINAN</name>
<dbReference type="KEGG" id="lak:106180951"/>
<dbReference type="SMART" id="SM01361">
    <property type="entry name" value="A2M_recep"/>
    <property type="match status" value="1"/>
</dbReference>
<dbReference type="PROSITE" id="PS50068">
    <property type="entry name" value="LDLRA_2"/>
    <property type="match status" value="1"/>
</dbReference>
<dbReference type="Gene3D" id="2.60.40.2950">
    <property type="match status" value="1"/>
</dbReference>
<proteinExistence type="predicted"/>
<evidence type="ECO:0000313" key="7">
    <source>
        <dbReference type="RefSeq" id="XP_013420587.1"/>
    </source>
</evidence>
<dbReference type="CDD" id="cd02891">
    <property type="entry name" value="A2M_like"/>
    <property type="match status" value="1"/>
</dbReference>
<dbReference type="RefSeq" id="XP_013420588.1">
    <property type="nucleotide sequence ID" value="XM_013565134.1"/>
</dbReference>
<feature type="domain" description="Alpha-2-macroglobulin" evidence="4">
    <location>
        <begin position="776"/>
        <end position="868"/>
    </location>
</feature>
<evidence type="ECO:0000259" key="4">
    <source>
        <dbReference type="SMART" id="SM01360"/>
    </source>
</evidence>
<dbReference type="InterPro" id="IPR001599">
    <property type="entry name" value="Macroglobln_a2"/>
</dbReference>
<dbReference type="SUPFAM" id="SSF48239">
    <property type="entry name" value="Terpenoid cyclases/Protein prenyltransferases"/>
    <property type="match status" value="1"/>
</dbReference>
<dbReference type="InterPro" id="IPR011625">
    <property type="entry name" value="A2M_N_BRD"/>
</dbReference>
<protein>
    <submittedName>
        <fullName evidence="7">CD109 antigen isoform X1</fullName>
    </submittedName>
    <submittedName>
        <fullName evidence="8">CD109 antigen isoform X2</fullName>
    </submittedName>
</protein>
<feature type="disulfide bond" evidence="2">
    <location>
        <begin position="717"/>
        <end position="735"/>
    </location>
</feature>
<dbReference type="Pfam" id="PF00207">
    <property type="entry name" value="A2M"/>
    <property type="match status" value="1"/>
</dbReference>
<dbReference type="InterPro" id="IPR009048">
    <property type="entry name" value="A-macroglobulin_rcpt-bd"/>
</dbReference>
<evidence type="ECO:0000313" key="6">
    <source>
        <dbReference type="Proteomes" id="UP000085678"/>
    </source>
</evidence>
<dbReference type="RefSeq" id="XP_013420587.1">
    <property type="nucleotide sequence ID" value="XM_013565133.1"/>
</dbReference>
<dbReference type="InterPro" id="IPR002172">
    <property type="entry name" value="LDrepeatLR_classA_rpt"/>
</dbReference>
<accession>A0A1S3KD87</accession>
<dbReference type="Proteomes" id="UP000085678">
    <property type="component" value="Unplaced"/>
</dbReference>